<keyword evidence="3" id="KW-0902">Two-component regulatory system</keyword>
<evidence type="ECO:0000256" key="1">
    <source>
        <dbReference type="ARBA" id="ARBA00022679"/>
    </source>
</evidence>
<dbReference type="GO" id="GO:0046983">
    <property type="term" value="F:protein dimerization activity"/>
    <property type="evidence" value="ECO:0007669"/>
    <property type="project" value="InterPro"/>
</dbReference>
<dbReference type="Gene3D" id="3.30.565.10">
    <property type="entry name" value="Histidine kinase-like ATPase, C-terminal domain"/>
    <property type="match status" value="1"/>
</dbReference>
<name>A0AAE3ZDT9_9ACTN</name>
<protein>
    <submittedName>
        <fullName evidence="6">Two-component system sensor histidine kinase DesK</fullName>
        <ecNumber evidence="6">2.7.13.3</ecNumber>
    </submittedName>
</protein>
<feature type="transmembrane region" description="Helical" evidence="4">
    <location>
        <begin position="86"/>
        <end position="104"/>
    </location>
</feature>
<evidence type="ECO:0000259" key="5">
    <source>
        <dbReference type="Pfam" id="PF07730"/>
    </source>
</evidence>
<keyword evidence="4" id="KW-0812">Transmembrane</keyword>
<feature type="domain" description="Signal transduction histidine kinase subgroup 3 dimerisation and phosphoacceptor" evidence="5">
    <location>
        <begin position="207"/>
        <end position="274"/>
    </location>
</feature>
<dbReference type="Proteomes" id="UP001180845">
    <property type="component" value="Unassembled WGS sequence"/>
</dbReference>
<keyword evidence="2 6" id="KW-0418">Kinase</keyword>
<dbReference type="PANTHER" id="PTHR24421:SF63">
    <property type="entry name" value="SENSOR HISTIDINE KINASE DESK"/>
    <property type="match status" value="1"/>
</dbReference>
<reference evidence="6" key="1">
    <citation type="submission" date="2023-07" db="EMBL/GenBank/DDBJ databases">
        <title>Sequencing the genomes of 1000 actinobacteria strains.</title>
        <authorList>
            <person name="Klenk H.-P."/>
        </authorList>
    </citation>
    <scope>NUCLEOTIDE SEQUENCE</scope>
    <source>
        <strain evidence="6">DSM 45977</strain>
    </source>
</reference>
<dbReference type="InterPro" id="IPR036890">
    <property type="entry name" value="HATPase_C_sf"/>
</dbReference>
<evidence type="ECO:0000256" key="4">
    <source>
        <dbReference type="SAM" id="Phobius"/>
    </source>
</evidence>
<evidence type="ECO:0000313" key="6">
    <source>
        <dbReference type="EMBL" id="MDR7301372.1"/>
    </source>
</evidence>
<keyword evidence="1 6" id="KW-0808">Transferase</keyword>
<organism evidence="6 7">
    <name type="scientific">Haloactinomyces albus</name>
    <dbReference type="NCBI Taxonomy" id="1352928"/>
    <lineage>
        <taxon>Bacteria</taxon>
        <taxon>Bacillati</taxon>
        <taxon>Actinomycetota</taxon>
        <taxon>Actinomycetes</taxon>
        <taxon>Actinopolysporales</taxon>
        <taxon>Actinopolysporaceae</taxon>
        <taxon>Haloactinomyces</taxon>
    </lineage>
</organism>
<feature type="transmembrane region" description="Helical" evidence="4">
    <location>
        <begin position="110"/>
        <end position="129"/>
    </location>
</feature>
<sequence>MSSAVAEFDPKRVRRLRRYTWWSVVPMAPVYAAIVALSLVNGFTDGTYTTIDLLVLGPVLLVLTTEATRFCTSTMRGLGQGYHHSAEQAIVFVAALLTAGAVLATRPEHGFVWVLIPGILAASIVANAAVRLRWPLTFATCGSTVLVFTAASWRYGPPIVPIRFALLAAVVVAFTIFVLVVAVWFWDVVLELDRARSMSAELAVAQERLRFAAELHDVQGHHLQAIALKGELAERLIGADDGAARAQAAEVAELARTALQETRALVHGYRHSDLGTELDNARGVLEAAGITTTVSGRPQSVAPPLQPLFGALVREGATNVLRHSRALRCEMSIATDEHASEVVLRNDGVHASGDTSGTGIEGLRERFATLGGQVRAEHRDGWFELAGHAEEPRRAEA</sequence>
<comment type="caution">
    <text evidence="6">The sequence shown here is derived from an EMBL/GenBank/DDBJ whole genome shotgun (WGS) entry which is preliminary data.</text>
</comment>
<dbReference type="AlphaFoldDB" id="A0AAE3ZDT9"/>
<dbReference type="InterPro" id="IPR050482">
    <property type="entry name" value="Sensor_HK_TwoCompSys"/>
</dbReference>
<evidence type="ECO:0000256" key="2">
    <source>
        <dbReference type="ARBA" id="ARBA00022777"/>
    </source>
</evidence>
<dbReference type="Pfam" id="PF07730">
    <property type="entry name" value="HisKA_3"/>
    <property type="match status" value="1"/>
</dbReference>
<dbReference type="RefSeq" id="WP_310271733.1">
    <property type="nucleotide sequence ID" value="NZ_JAVDXW010000001.1"/>
</dbReference>
<evidence type="ECO:0000313" key="7">
    <source>
        <dbReference type="Proteomes" id="UP001180845"/>
    </source>
</evidence>
<proteinExistence type="predicted"/>
<dbReference type="EC" id="2.7.13.3" evidence="6"/>
<keyword evidence="4" id="KW-0472">Membrane</keyword>
<dbReference type="GO" id="GO:0000155">
    <property type="term" value="F:phosphorelay sensor kinase activity"/>
    <property type="evidence" value="ECO:0007669"/>
    <property type="project" value="InterPro"/>
</dbReference>
<keyword evidence="7" id="KW-1185">Reference proteome</keyword>
<accession>A0AAE3ZDT9</accession>
<dbReference type="EMBL" id="JAVDXW010000001">
    <property type="protein sequence ID" value="MDR7301372.1"/>
    <property type="molecule type" value="Genomic_DNA"/>
</dbReference>
<gene>
    <name evidence="6" type="ORF">JOF55_001553</name>
</gene>
<dbReference type="Gene3D" id="1.20.5.1930">
    <property type="match status" value="1"/>
</dbReference>
<feature type="transmembrane region" description="Helical" evidence="4">
    <location>
        <begin position="162"/>
        <end position="186"/>
    </location>
</feature>
<dbReference type="InterPro" id="IPR011712">
    <property type="entry name" value="Sig_transdc_His_kin_sub3_dim/P"/>
</dbReference>
<dbReference type="PANTHER" id="PTHR24421">
    <property type="entry name" value="NITRATE/NITRITE SENSOR PROTEIN NARX-RELATED"/>
    <property type="match status" value="1"/>
</dbReference>
<keyword evidence="4" id="KW-1133">Transmembrane helix</keyword>
<feature type="transmembrane region" description="Helical" evidence="4">
    <location>
        <begin position="136"/>
        <end position="156"/>
    </location>
</feature>
<evidence type="ECO:0000256" key="3">
    <source>
        <dbReference type="ARBA" id="ARBA00023012"/>
    </source>
</evidence>
<dbReference type="GO" id="GO:0016020">
    <property type="term" value="C:membrane"/>
    <property type="evidence" value="ECO:0007669"/>
    <property type="project" value="InterPro"/>
</dbReference>
<feature type="transmembrane region" description="Helical" evidence="4">
    <location>
        <begin position="21"/>
        <end position="40"/>
    </location>
</feature>